<dbReference type="EMBL" id="GBRH01168938">
    <property type="protein sequence ID" value="JAE28958.1"/>
    <property type="molecule type" value="Transcribed_RNA"/>
</dbReference>
<reference evidence="1" key="1">
    <citation type="submission" date="2014-09" db="EMBL/GenBank/DDBJ databases">
        <authorList>
            <person name="Magalhaes I.L.F."/>
            <person name="Oliveira U."/>
            <person name="Santos F.R."/>
            <person name="Vidigal T.H.D.A."/>
            <person name="Brescovit A.D."/>
            <person name="Santos A.J."/>
        </authorList>
    </citation>
    <scope>NUCLEOTIDE SEQUENCE</scope>
    <source>
        <tissue evidence="1">Shoot tissue taken approximately 20 cm above the soil surface</tissue>
    </source>
</reference>
<accession>A0A0A9H7T9</accession>
<organism evidence="1">
    <name type="scientific">Arundo donax</name>
    <name type="common">Giant reed</name>
    <name type="synonym">Donax arundinaceus</name>
    <dbReference type="NCBI Taxonomy" id="35708"/>
    <lineage>
        <taxon>Eukaryota</taxon>
        <taxon>Viridiplantae</taxon>
        <taxon>Streptophyta</taxon>
        <taxon>Embryophyta</taxon>
        <taxon>Tracheophyta</taxon>
        <taxon>Spermatophyta</taxon>
        <taxon>Magnoliopsida</taxon>
        <taxon>Liliopsida</taxon>
        <taxon>Poales</taxon>
        <taxon>Poaceae</taxon>
        <taxon>PACMAD clade</taxon>
        <taxon>Arundinoideae</taxon>
        <taxon>Arundineae</taxon>
        <taxon>Arundo</taxon>
    </lineage>
</organism>
<evidence type="ECO:0000313" key="1">
    <source>
        <dbReference type="EMBL" id="JAE28958.1"/>
    </source>
</evidence>
<name>A0A0A9H7T9_ARUDO</name>
<reference evidence="1" key="2">
    <citation type="journal article" date="2015" name="Data Brief">
        <title>Shoot transcriptome of the giant reed, Arundo donax.</title>
        <authorList>
            <person name="Barrero R.A."/>
            <person name="Guerrero F.D."/>
            <person name="Moolhuijzen P."/>
            <person name="Goolsby J.A."/>
            <person name="Tidwell J."/>
            <person name="Bellgard S.E."/>
            <person name="Bellgard M.I."/>
        </authorList>
    </citation>
    <scope>NUCLEOTIDE SEQUENCE</scope>
    <source>
        <tissue evidence="1">Shoot tissue taken approximately 20 cm above the soil surface</tissue>
    </source>
</reference>
<proteinExistence type="predicted"/>
<protein>
    <submittedName>
        <fullName evidence="1">Uncharacterized protein</fullName>
    </submittedName>
</protein>
<sequence length="9" mass="931">MAPISTAQI</sequence>